<feature type="transmembrane region" description="Helical" evidence="8">
    <location>
        <begin position="281"/>
        <end position="301"/>
    </location>
</feature>
<feature type="transmembrane region" description="Helical" evidence="8">
    <location>
        <begin position="177"/>
        <end position="198"/>
    </location>
</feature>
<evidence type="ECO:0000256" key="2">
    <source>
        <dbReference type="ARBA" id="ARBA00022448"/>
    </source>
</evidence>
<evidence type="ECO:0000256" key="1">
    <source>
        <dbReference type="ARBA" id="ARBA00004651"/>
    </source>
</evidence>
<feature type="transmembrane region" description="Helical" evidence="8">
    <location>
        <begin position="103"/>
        <end position="125"/>
    </location>
</feature>
<proteinExistence type="predicted"/>
<comment type="caution">
    <text evidence="9">The sequence shown here is derived from an EMBL/GenBank/DDBJ whole genome shotgun (WGS) entry which is preliminary data.</text>
</comment>
<evidence type="ECO:0000256" key="4">
    <source>
        <dbReference type="ARBA" id="ARBA00022519"/>
    </source>
</evidence>
<comment type="subcellular location">
    <subcellularLocation>
        <location evidence="1">Cell membrane</location>
        <topology evidence="1">Multi-pass membrane protein</topology>
    </subcellularLocation>
</comment>
<keyword evidence="2" id="KW-0813">Transport</keyword>
<dbReference type="RefSeq" id="WP_367953173.1">
    <property type="nucleotide sequence ID" value="NZ_JBDPGJ010000002.1"/>
</dbReference>
<keyword evidence="5 8" id="KW-0812">Transmembrane</keyword>
<name>A0ABV3SES8_9HYPH</name>
<feature type="transmembrane region" description="Helical" evidence="8">
    <location>
        <begin position="53"/>
        <end position="73"/>
    </location>
</feature>
<feature type="transmembrane region" description="Helical" evidence="8">
    <location>
        <begin position="307"/>
        <end position="326"/>
    </location>
</feature>
<evidence type="ECO:0000256" key="7">
    <source>
        <dbReference type="ARBA" id="ARBA00023136"/>
    </source>
</evidence>
<keyword evidence="7 8" id="KW-0472">Membrane</keyword>
<feature type="transmembrane region" description="Helical" evidence="8">
    <location>
        <begin position="219"/>
        <end position="242"/>
    </location>
</feature>
<gene>
    <name evidence="9" type="ORF">ABGN05_06300</name>
</gene>
<evidence type="ECO:0000256" key="3">
    <source>
        <dbReference type="ARBA" id="ARBA00022475"/>
    </source>
</evidence>
<feature type="transmembrane region" description="Helical" evidence="8">
    <location>
        <begin position="132"/>
        <end position="151"/>
    </location>
</feature>
<accession>A0ABV3SES8</accession>
<evidence type="ECO:0000313" key="9">
    <source>
        <dbReference type="EMBL" id="MEX0405270.1"/>
    </source>
</evidence>
<protein>
    <submittedName>
        <fullName evidence="9">ABC transporter permease</fullName>
    </submittedName>
</protein>
<evidence type="ECO:0000256" key="8">
    <source>
        <dbReference type="SAM" id="Phobius"/>
    </source>
</evidence>
<sequence>MATNTQTRKTPFFAAMPFSLRLNQERMVIAISVVLFILFSIALDGFLQVSNLLALLQGVAVLGILAIGMALVVIGRGIDLTMVAVMVFSVGWSFALASSGMPLGLALLLGFLFAILVGMANGLLIAYVEIPAIFATLAVATIVAGIGRFALVDRDNVYVSGDIGWLLTLGTGRVLEIPVPVIVFAVLACAAYVGLRYTKQGHFIYAMGDNPQAARNAGIAIRPITVLLYSLSSAVAFAAGIVMATTVSSVNTKLAGSTMVYDIILVVVIGGIGLSGGKGSVLNVIAGTVLIGLLLNGMTIMDVSYPVQNIIKSLILLLAIIFDSVLNPRDEQTSQQGDI</sequence>
<evidence type="ECO:0000256" key="5">
    <source>
        <dbReference type="ARBA" id="ARBA00022692"/>
    </source>
</evidence>
<dbReference type="Proteomes" id="UP001556692">
    <property type="component" value="Unassembled WGS sequence"/>
</dbReference>
<feature type="transmembrane region" description="Helical" evidence="8">
    <location>
        <begin position="80"/>
        <end position="97"/>
    </location>
</feature>
<dbReference type="PANTHER" id="PTHR32196">
    <property type="entry name" value="ABC TRANSPORTER PERMEASE PROTEIN YPHD-RELATED-RELATED"/>
    <property type="match status" value="1"/>
</dbReference>
<dbReference type="InterPro" id="IPR001851">
    <property type="entry name" value="ABC_transp_permease"/>
</dbReference>
<dbReference type="EMBL" id="JBDPGJ010000002">
    <property type="protein sequence ID" value="MEX0405270.1"/>
    <property type="molecule type" value="Genomic_DNA"/>
</dbReference>
<evidence type="ECO:0000313" key="10">
    <source>
        <dbReference type="Proteomes" id="UP001556692"/>
    </source>
</evidence>
<evidence type="ECO:0000256" key="6">
    <source>
        <dbReference type="ARBA" id="ARBA00022989"/>
    </source>
</evidence>
<organism evidence="9 10">
    <name type="scientific">Aquibium pacificus</name>
    <dbReference type="NCBI Taxonomy" id="3153579"/>
    <lineage>
        <taxon>Bacteria</taxon>
        <taxon>Pseudomonadati</taxon>
        <taxon>Pseudomonadota</taxon>
        <taxon>Alphaproteobacteria</taxon>
        <taxon>Hyphomicrobiales</taxon>
        <taxon>Phyllobacteriaceae</taxon>
        <taxon>Aquibium</taxon>
    </lineage>
</organism>
<feature type="transmembrane region" description="Helical" evidence="8">
    <location>
        <begin position="254"/>
        <end position="274"/>
    </location>
</feature>
<keyword evidence="4" id="KW-0997">Cell inner membrane</keyword>
<dbReference type="Pfam" id="PF02653">
    <property type="entry name" value="BPD_transp_2"/>
    <property type="match status" value="1"/>
</dbReference>
<dbReference type="CDD" id="cd06579">
    <property type="entry name" value="TM_PBP1_transp_AraH_like"/>
    <property type="match status" value="1"/>
</dbReference>
<dbReference type="PANTHER" id="PTHR32196:SF21">
    <property type="entry name" value="ABC TRANSPORTER PERMEASE PROTEIN YPHD-RELATED"/>
    <property type="match status" value="1"/>
</dbReference>
<keyword evidence="10" id="KW-1185">Reference proteome</keyword>
<keyword evidence="3" id="KW-1003">Cell membrane</keyword>
<feature type="transmembrane region" description="Helical" evidence="8">
    <location>
        <begin position="27"/>
        <end position="47"/>
    </location>
</feature>
<keyword evidence="6 8" id="KW-1133">Transmembrane helix</keyword>
<reference evidence="9 10" key="1">
    <citation type="submission" date="2024-05" db="EMBL/GenBank/DDBJ databases">
        <authorList>
            <person name="Jiang F."/>
        </authorList>
    </citation>
    <scope>NUCLEOTIDE SEQUENCE [LARGE SCALE GENOMIC DNA]</scope>
    <source>
        <strain evidence="9 10">LZ166</strain>
    </source>
</reference>